<comment type="catalytic activity">
    <reaction evidence="9 11">
        <text>GTP + H2O = GDP + phosphate + H(+)</text>
        <dbReference type="Rhea" id="RHEA:19669"/>
        <dbReference type="ChEBI" id="CHEBI:15377"/>
        <dbReference type="ChEBI" id="CHEBI:15378"/>
        <dbReference type="ChEBI" id="CHEBI:37565"/>
        <dbReference type="ChEBI" id="CHEBI:43474"/>
        <dbReference type="ChEBI" id="CHEBI:58189"/>
        <dbReference type="EC" id="3.6.5.4"/>
    </reaction>
</comment>
<dbReference type="NCBIfam" id="TIGR00064">
    <property type="entry name" value="ftsY"/>
    <property type="match status" value="1"/>
</dbReference>
<comment type="function">
    <text evidence="10 11">Involved in targeting and insertion of nascent membrane proteins into the cytoplasmic membrane. Acts as a receptor for the complex formed by the signal recognition particle (SRP) and the ribosome-nascent chain (RNC). Interaction with SRP-RNC leads to the transfer of the RNC complex to the Sec translocase for insertion into the membrane, the hydrolysis of GTP by both Ffh and FtsY, and the dissociation of the SRP-FtsY complex into the individual components.</text>
</comment>
<dbReference type="SUPFAM" id="SSF52540">
    <property type="entry name" value="P-loop containing nucleoside triphosphate hydrolases"/>
    <property type="match status" value="1"/>
</dbReference>
<feature type="domain" description="SRP54-type proteins GTP-binding" evidence="12">
    <location>
        <begin position="276"/>
        <end position="289"/>
    </location>
</feature>
<comment type="subunit">
    <text evidence="11">Part of the signal recognition particle protein translocation system, which is composed of SRP and FtsY. SRP is a ribonucleoprotein composed of Ffh and a 4.5S RNA molecule.</text>
</comment>
<dbReference type="GO" id="GO:0005525">
    <property type="term" value="F:GTP binding"/>
    <property type="evidence" value="ECO:0007669"/>
    <property type="project" value="UniProtKB-UniRule"/>
</dbReference>
<dbReference type="InterPro" id="IPR003593">
    <property type="entry name" value="AAA+_ATPase"/>
</dbReference>
<dbReference type="EC" id="3.6.5.4" evidence="11"/>
<keyword evidence="2 11" id="KW-1003">Cell membrane</keyword>
<accession>A0A0C1MX90</accession>
<dbReference type="GO" id="GO:0005047">
    <property type="term" value="F:signal recognition particle binding"/>
    <property type="evidence" value="ECO:0007669"/>
    <property type="project" value="TreeGrafter"/>
</dbReference>
<dbReference type="InterPro" id="IPR042101">
    <property type="entry name" value="SRP54_N_sf"/>
</dbReference>
<dbReference type="Gene3D" id="1.20.120.140">
    <property type="entry name" value="Signal recognition particle SRP54, nucleotide-binding domain"/>
    <property type="match status" value="1"/>
</dbReference>
<evidence type="ECO:0000256" key="11">
    <source>
        <dbReference type="HAMAP-Rule" id="MF_00920"/>
    </source>
</evidence>
<keyword evidence="6 11" id="KW-0342">GTP-binding</keyword>
<dbReference type="InterPro" id="IPR013822">
    <property type="entry name" value="Signal_recog_particl_SRP54_hlx"/>
</dbReference>
<dbReference type="CDD" id="cd17874">
    <property type="entry name" value="FtsY"/>
    <property type="match status" value="1"/>
</dbReference>
<dbReference type="GO" id="GO:0003924">
    <property type="term" value="F:GTPase activity"/>
    <property type="evidence" value="ECO:0007669"/>
    <property type="project" value="UniProtKB-UniRule"/>
</dbReference>
<proteinExistence type="inferred from homology"/>
<evidence type="ECO:0000256" key="8">
    <source>
        <dbReference type="ARBA" id="ARBA00023170"/>
    </source>
</evidence>
<evidence type="ECO:0000259" key="12">
    <source>
        <dbReference type="PROSITE" id="PS00300"/>
    </source>
</evidence>
<dbReference type="InterPro" id="IPR027417">
    <property type="entry name" value="P-loop_NTPase"/>
</dbReference>
<evidence type="ECO:0000256" key="1">
    <source>
        <dbReference type="ARBA" id="ARBA00004515"/>
    </source>
</evidence>
<organism evidence="13 14">
    <name type="scientific">Candidatus Jidaibacter acanthamoebae</name>
    <dbReference type="NCBI Taxonomy" id="86105"/>
    <lineage>
        <taxon>Bacteria</taxon>
        <taxon>Pseudomonadati</taxon>
        <taxon>Pseudomonadota</taxon>
        <taxon>Alphaproteobacteria</taxon>
        <taxon>Rickettsiales</taxon>
        <taxon>Candidatus Midichloriaceae</taxon>
        <taxon>Candidatus Jidaibacter</taxon>
    </lineage>
</organism>
<keyword evidence="5 11" id="KW-0378">Hydrolase</keyword>
<dbReference type="GO" id="GO:0005886">
    <property type="term" value="C:plasma membrane"/>
    <property type="evidence" value="ECO:0007669"/>
    <property type="project" value="UniProtKB-SubCell"/>
</dbReference>
<dbReference type="GO" id="GO:0005737">
    <property type="term" value="C:cytoplasm"/>
    <property type="evidence" value="ECO:0007669"/>
    <property type="project" value="UniProtKB-SubCell"/>
</dbReference>
<feature type="binding site" evidence="11">
    <location>
        <begin position="191"/>
        <end position="195"/>
    </location>
    <ligand>
        <name>GTP</name>
        <dbReference type="ChEBI" id="CHEBI:37565"/>
    </ligand>
</feature>
<comment type="subcellular location">
    <subcellularLocation>
        <location evidence="1">Cell inner membrane</location>
        <topology evidence="1">Peripheral membrane protein</topology>
        <orientation evidence="1">Cytoplasmic side</orientation>
    </subcellularLocation>
    <subcellularLocation>
        <location evidence="11">Cell membrane</location>
        <topology evidence="11">Peripheral membrane protein</topology>
        <orientation evidence="11">Cytoplasmic side</orientation>
    </subcellularLocation>
    <subcellularLocation>
        <location evidence="11">Cytoplasm</location>
    </subcellularLocation>
</comment>
<sequence length="305" mass="33178">MVDMSWLERIKKGLSKTSGNITSSITSIFTTKKLDDRTLEELEELLIMSDMGVKVASSLIQSLKKDKFQKDITEEEVKTYLADKIANIVSPFAKELKFTCKPQVILVCGVNGSGKTTTIGKIANKLKNEGKTVLLAACDTFRAAADLQLKVWAERAGCELIQGEPGADPASVAYKALEKATTEQIDVLLIDTAGRLQNKKNLMEELAKIIKVIKKLNPEAPHDTLLVLDACVGQNAISQVEIFKEIVNITGLIVTKLDGTAKAGILVAIAQKFSTPVHLIGVGEKIEDLDQFDAKAFSKSLFGLE</sequence>
<evidence type="ECO:0000256" key="5">
    <source>
        <dbReference type="ARBA" id="ARBA00022801"/>
    </source>
</evidence>
<dbReference type="Pfam" id="PF02881">
    <property type="entry name" value="SRP54_N"/>
    <property type="match status" value="1"/>
</dbReference>
<dbReference type="InterPro" id="IPR000897">
    <property type="entry name" value="SRP54_GTPase_dom"/>
</dbReference>
<gene>
    <name evidence="13" type="primary">ftsY_2</name>
    <name evidence="11" type="synonym">ftsY</name>
    <name evidence="13" type="ORF">NF27_HQ00190</name>
</gene>
<evidence type="ECO:0000256" key="2">
    <source>
        <dbReference type="ARBA" id="ARBA00022475"/>
    </source>
</evidence>
<feature type="binding site" evidence="11">
    <location>
        <begin position="109"/>
        <end position="116"/>
    </location>
    <ligand>
        <name>GTP</name>
        <dbReference type="ChEBI" id="CHEBI:37565"/>
    </ligand>
</feature>
<dbReference type="Gene3D" id="3.40.50.300">
    <property type="entry name" value="P-loop containing nucleotide triphosphate hydrolases"/>
    <property type="match status" value="1"/>
</dbReference>
<dbReference type="InterPro" id="IPR036225">
    <property type="entry name" value="SRP/SRP_N"/>
</dbReference>
<dbReference type="SUPFAM" id="SSF47364">
    <property type="entry name" value="Domain of the SRP/SRP receptor G-proteins"/>
    <property type="match status" value="1"/>
</dbReference>
<comment type="caution">
    <text evidence="13">The sequence shown here is derived from an EMBL/GenBank/DDBJ whole genome shotgun (WGS) entry which is preliminary data.</text>
</comment>
<dbReference type="GO" id="GO:0006614">
    <property type="term" value="P:SRP-dependent cotranslational protein targeting to membrane"/>
    <property type="evidence" value="ECO:0007669"/>
    <property type="project" value="InterPro"/>
</dbReference>
<dbReference type="HAMAP" id="MF_00920">
    <property type="entry name" value="FtsY"/>
    <property type="match status" value="1"/>
</dbReference>
<dbReference type="PROSITE" id="PS00300">
    <property type="entry name" value="SRP54"/>
    <property type="match status" value="1"/>
</dbReference>
<dbReference type="FunFam" id="1.20.120.140:FF:000002">
    <property type="entry name" value="Signal recognition particle receptor FtsY"/>
    <property type="match status" value="1"/>
</dbReference>
<keyword evidence="14" id="KW-1185">Reference proteome</keyword>
<dbReference type="SMART" id="SM00963">
    <property type="entry name" value="SRP54_N"/>
    <property type="match status" value="1"/>
</dbReference>
<evidence type="ECO:0000313" key="13">
    <source>
        <dbReference type="EMBL" id="KIE04481.1"/>
    </source>
</evidence>
<keyword evidence="7 11" id="KW-0472">Membrane</keyword>
<evidence type="ECO:0000256" key="3">
    <source>
        <dbReference type="ARBA" id="ARBA00022490"/>
    </source>
</evidence>
<dbReference type="SMART" id="SM00382">
    <property type="entry name" value="AAA"/>
    <property type="match status" value="1"/>
</dbReference>
<dbReference type="PANTHER" id="PTHR43134:SF1">
    <property type="entry name" value="SIGNAL RECOGNITION PARTICLE RECEPTOR SUBUNIT ALPHA"/>
    <property type="match status" value="1"/>
</dbReference>
<protein>
    <recommendedName>
        <fullName evidence="11">Signal recognition particle receptor FtsY</fullName>
        <shortName evidence="11">SRP receptor</shortName>
        <ecNumber evidence="11">3.6.5.4</ecNumber>
    </recommendedName>
</protein>
<dbReference type="AlphaFoldDB" id="A0A0C1MX90"/>
<reference evidence="13 14" key="1">
    <citation type="submission" date="2014-11" db="EMBL/GenBank/DDBJ databases">
        <title>A Rickettsiales Symbiont of Amoebae With Ancient Features.</title>
        <authorList>
            <person name="Schulz F."/>
            <person name="Martijn J."/>
            <person name="Wascher F."/>
            <person name="Kostanjsek R."/>
            <person name="Ettema T.J."/>
            <person name="Horn M."/>
        </authorList>
    </citation>
    <scope>NUCLEOTIDE SEQUENCE [LARGE SCALE GENOMIC DNA]</scope>
    <source>
        <strain evidence="13 14">UWC36</strain>
    </source>
</reference>
<evidence type="ECO:0000256" key="9">
    <source>
        <dbReference type="ARBA" id="ARBA00048027"/>
    </source>
</evidence>
<name>A0A0C1MX90_9RICK</name>
<dbReference type="InterPro" id="IPR004390">
    <property type="entry name" value="SR_rcpt_FtsY"/>
</dbReference>
<dbReference type="PATRIC" id="fig|86105.3.peg.1657"/>
<dbReference type="SMART" id="SM00962">
    <property type="entry name" value="SRP54"/>
    <property type="match status" value="1"/>
</dbReference>
<feature type="binding site" evidence="11">
    <location>
        <begin position="255"/>
        <end position="258"/>
    </location>
    <ligand>
        <name>GTP</name>
        <dbReference type="ChEBI" id="CHEBI:37565"/>
    </ligand>
</feature>
<dbReference type="PANTHER" id="PTHR43134">
    <property type="entry name" value="SIGNAL RECOGNITION PARTICLE RECEPTOR SUBUNIT ALPHA"/>
    <property type="match status" value="1"/>
</dbReference>
<evidence type="ECO:0000256" key="7">
    <source>
        <dbReference type="ARBA" id="ARBA00023136"/>
    </source>
</evidence>
<dbReference type="EMBL" id="JSWE01000184">
    <property type="protein sequence ID" value="KIE04481.1"/>
    <property type="molecule type" value="Genomic_DNA"/>
</dbReference>
<evidence type="ECO:0000256" key="10">
    <source>
        <dbReference type="ARBA" id="ARBA00053570"/>
    </source>
</evidence>
<comment type="similarity">
    <text evidence="11">Belongs to the GTP-binding SRP family. FtsY subfamily.</text>
</comment>
<keyword evidence="4 11" id="KW-0547">Nucleotide-binding</keyword>
<dbReference type="STRING" id="86105.NF27_HQ00190"/>
<evidence type="ECO:0000256" key="4">
    <source>
        <dbReference type="ARBA" id="ARBA00022741"/>
    </source>
</evidence>
<evidence type="ECO:0000256" key="6">
    <source>
        <dbReference type="ARBA" id="ARBA00023134"/>
    </source>
</evidence>
<keyword evidence="8 11" id="KW-0675">Receptor</keyword>
<dbReference type="Pfam" id="PF00448">
    <property type="entry name" value="SRP54"/>
    <property type="match status" value="1"/>
</dbReference>
<dbReference type="Proteomes" id="UP000031258">
    <property type="component" value="Unassembled WGS sequence"/>
</dbReference>
<keyword evidence="3 11" id="KW-0963">Cytoplasm</keyword>
<dbReference type="FunFam" id="3.40.50.300:FF:000053">
    <property type="entry name" value="Signal recognition particle receptor FtsY"/>
    <property type="match status" value="1"/>
</dbReference>
<evidence type="ECO:0000313" key="14">
    <source>
        <dbReference type="Proteomes" id="UP000031258"/>
    </source>
</evidence>